<evidence type="ECO:0000259" key="1">
    <source>
        <dbReference type="PROSITE" id="PS50943"/>
    </source>
</evidence>
<dbReference type="Proteomes" id="UP000284543">
    <property type="component" value="Unassembled WGS sequence"/>
</dbReference>
<dbReference type="SMART" id="SM00530">
    <property type="entry name" value="HTH_XRE"/>
    <property type="match status" value="1"/>
</dbReference>
<evidence type="ECO:0000313" key="3">
    <source>
        <dbReference type="Proteomes" id="UP000284543"/>
    </source>
</evidence>
<accession>A0A412Z221</accession>
<proteinExistence type="predicted"/>
<dbReference type="PROSITE" id="PS50943">
    <property type="entry name" value="HTH_CROC1"/>
    <property type="match status" value="1"/>
</dbReference>
<dbReference type="AlphaFoldDB" id="A0A412Z221"/>
<dbReference type="InterPro" id="IPR001387">
    <property type="entry name" value="Cro/C1-type_HTH"/>
</dbReference>
<dbReference type="EMBL" id="QRZM01000008">
    <property type="protein sequence ID" value="RGV73972.1"/>
    <property type="molecule type" value="Genomic_DNA"/>
</dbReference>
<dbReference type="CDD" id="cd00093">
    <property type="entry name" value="HTH_XRE"/>
    <property type="match status" value="1"/>
</dbReference>
<dbReference type="RefSeq" id="WP_002571294.1">
    <property type="nucleotide sequence ID" value="NZ_CATYQV010000011.1"/>
</dbReference>
<feature type="domain" description="HTH cro/C1-type" evidence="1">
    <location>
        <begin position="10"/>
        <end position="65"/>
    </location>
</feature>
<dbReference type="GO" id="GO:0003677">
    <property type="term" value="F:DNA binding"/>
    <property type="evidence" value="ECO:0007669"/>
    <property type="project" value="InterPro"/>
</dbReference>
<sequence>MDEEFIRNRITELRLKRNVSEYQMSLDLGQNRSYIQAISSGRALPSMGHFLKICDYFEISPMQFFDSEIVNPQLIHKAMDGMRKLNADDMIMLIGFINRLQADEK</sequence>
<comment type="caution">
    <text evidence="2">The sequence shown here is derived from an EMBL/GenBank/DDBJ whole genome shotgun (WGS) entry which is preliminary data.</text>
</comment>
<evidence type="ECO:0000313" key="2">
    <source>
        <dbReference type="EMBL" id="RGV73972.1"/>
    </source>
</evidence>
<dbReference type="Gene3D" id="1.10.260.40">
    <property type="entry name" value="lambda repressor-like DNA-binding domains"/>
    <property type="match status" value="1"/>
</dbReference>
<dbReference type="Pfam" id="PF01381">
    <property type="entry name" value="HTH_3"/>
    <property type="match status" value="1"/>
</dbReference>
<dbReference type="SUPFAM" id="SSF47413">
    <property type="entry name" value="lambda repressor-like DNA-binding domains"/>
    <property type="match status" value="1"/>
</dbReference>
<name>A0A412Z221_9FIRM</name>
<dbReference type="InterPro" id="IPR010982">
    <property type="entry name" value="Lambda_DNA-bd_dom_sf"/>
</dbReference>
<organism evidence="2 3">
    <name type="scientific">Enterocloster bolteae</name>
    <dbReference type="NCBI Taxonomy" id="208479"/>
    <lineage>
        <taxon>Bacteria</taxon>
        <taxon>Bacillati</taxon>
        <taxon>Bacillota</taxon>
        <taxon>Clostridia</taxon>
        <taxon>Lachnospirales</taxon>
        <taxon>Lachnospiraceae</taxon>
        <taxon>Enterocloster</taxon>
    </lineage>
</organism>
<gene>
    <name evidence="2" type="ORF">DWW02_18395</name>
</gene>
<protein>
    <submittedName>
        <fullName evidence="2">XRE family transcriptional regulator</fullName>
    </submittedName>
</protein>
<reference evidence="2 3" key="1">
    <citation type="submission" date="2018-08" db="EMBL/GenBank/DDBJ databases">
        <title>A genome reference for cultivated species of the human gut microbiota.</title>
        <authorList>
            <person name="Zou Y."/>
            <person name="Xue W."/>
            <person name="Luo G."/>
        </authorList>
    </citation>
    <scope>NUCLEOTIDE SEQUENCE [LARGE SCALE GENOMIC DNA]</scope>
    <source>
        <strain evidence="2 3">AF14-18</strain>
    </source>
</reference>